<proteinExistence type="predicted"/>
<gene>
    <name evidence="2" type="ORF">H8B22_12020</name>
</gene>
<name>A0A7H0FVZ1_9GAMM</name>
<dbReference type="InterPro" id="IPR008969">
    <property type="entry name" value="CarboxyPept-like_regulatory"/>
</dbReference>
<evidence type="ECO:0000256" key="1">
    <source>
        <dbReference type="SAM" id="SignalP"/>
    </source>
</evidence>
<accession>A0A7H0FVZ1</accession>
<reference evidence="2 3" key="1">
    <citation type="submission" date="2020-08" db="EMBL/GenBank/DDBJ databases">
        <title>Lysobacter sp. II4 sp. nov., isolated from soil.</title>
        <authorList>
            <person name="Woo C.Y."/>
            <person name="Kim J."/>
        </authorList>
    </citation>
    <scope>NUCLEOTIDE SEQUENCE [LARGE SCALE GENOMIC DNA]</scope>
    <source>
        <strain evidence="2 3">II4</strain>
    </source>
</reference>
<sequence length="145" mass="15753">MRYLFALVVLFAATLQPAVARCADDFRTFTGVVTDKAGAPLADTAVGISWSELEGPAGPALAVTDSKGRYVIPVYFSTYSGKGRIYEDECKFKVRRVSVAAYRAKLRSPYTQVAIGDKRSVALPVTVIWLPLDKEPVVQLIRPGG</sequence>
<dbReference type="Proteomes" id="UP000516018">
    <property type="component" value="Chromosome"/>
</dbReference>
<dbReference type="SUPFAM" id="SSF49464">
    <property type="entry name" value="Carboxypeptidase regulatory domain-like"/>
    <property type="match status" value="1"/>
</dbReference>
<keyword evidence="1" id="KW-0732">Signal</keyword>
<protein>
    <recommendedName>
        <fullName evidence="4">Carboxypeptidase regulatory-like domain-containing protein</fullName>
    </recommendedName>
</protein>
<dbReference type="RefSeq" id="WP_187711649.1">
    <property type="nucleotide sequence ID" value="NZ_CP060820.1"/>
</dbReference>
<evidence type="ECO:0000313" key="3">
    <source>
        <dbReference type="Proteomes" id="UP000516018"/>
    </source>
</evidence>
<keyword evidence="3" id="KW-1185">Reference proteome</keyword>
<evidence type="ECO:0008006" key="4">
    <source>
        <dbReference type="Google" id="ProtNLM"/>
    </source>
</evidence>
<feature type="signal peptide" evidence="1">
    <location>
        <begin position="1"/>
        <end position="20"/>
    </location>
</feature>
<dbReference type="KEGG" id="lsx:H8B22_12020"/>
<feature type="chain" id="PRO_5028903413" description="Carboxypeptidase regulatory-like domain-containing protein" evidence="1">
    <location>
        <begin position="21"/>
        <end position="145"/>
    </location>
</feature>
<evidence type="ECO:0000313" key="2">
    <source>
        <dbReference type="EMBL" id="QNP40207.1"/>
    </source>
</evidence>
<dbReference type="AlphaFoldDB" id="A0A7H0FVZ1"/>
<dbReference type="EMBL" id="CP060820">
    <property type="protein sequence ID" value="QNP40207.1"/>
    <property type="molecule type" value="Genomic_DNA"/>
</dbReference>
<organism evidence="2 3">
    <name type="scientific">Agrilutibacter terrestris</name>
    <dbReference type="NCBI Taxonomy" id="2865112"/>
    <lineage>
        <taxon>Bacteria</taxon>
        <taxon>Pseudomonadati</taxon>
        <taxon>Pseudomonadota</taxon>
        <taxon>Gammaproteobacteria</taxon>
        <taxon>Lysobacterales</taxon>
        <taxon>Lysobacteraceae</taxon>
        <taxon>Agrilutibacter</taxon>
    </lineage>
</organism>